<evidence type="ECO:0000313" key="2">
    <source>
        <dbReference type="EMBL" id="AMK54608.1"/>
    </source>
</evidence>
<name>A0A140DVD1_9FIRM</name>
<dbReference type="RefSeq" id="WP_203225807.1">
    <property type="nucleotide sequence ID" value="NZ_CANASY010000007.1"/>
</dbReference>
<accession>A0A140DVD1</accession>
<dbReference type="AlphaFoldDB" id="A0A140DVD1"/>
<reference evidence="2 3" key="1">
    <citation type="journal article" date="2016" name="Gut Pathog.">
        <title>Whole genome sequencing of "Faecalibaculum rodentium" ALO17, isolated from C57BL/6J laboratory mouse feces.</title>
        <authorList>
            <person name="Lim S."/>
            <person name="Chang D.H."/>
            <person name="Ahn S."/>
            <person name="Kim B.C."/>
        </authorList>
    </citation>
    <scope>NUCLEOTIDE SEQUENCE [LARGE SCALE GENOMIC DNA]</scope>
    <source>
        <strain evidence="2 3">Alo17</strain>
    </source>
</reference>
<dbReference type="GeneID" id="78478167"/>
<keyword evidence="3" id="KW-1185">Reference proteome</keyword>
<dbReference type="STRING" id="1702221.AALO17_14740"/>
<feature type="compositionally biased region" description="Low complexity" evidence="1">
    <location>
        <begin position="354"/>
        <end position="364"/>
    </location>
</feature>
<dbReference type="EMBL" id="CP011391">
    <property type="protein sequence ID" value="AMK54608.1"/>
    <property type="molecule type" value="Genomic_DNA"/>
</dbReference>
<sequence length="373" mass="42987">MSVYENAQNFWEHFSSRQPEIEQALTSRDYPGLVRALEPLQEIAMNLTGCGFFVEDAADQFEMTFDPGPNKTSQYLARYFTDLCPAEILKKWIVNPVLMPLSQKAVEAQVQIRDHVYTLMDFHVFYTVDQKAQTFQTRVYCPGYSLIDNEENKKEMSMYLLELAIGQTLYEAYIGSVDFVNEPPKEAVDFCGLVDFYEAIMTVVERDHWKTYKSPLEIYSVYQPFQDFAHDSLRKDMKIIFTTHPLLAEETLGSGSDVLLDLKAKEGEYGYIYYANPFNGKDDALLRQELSRQLDKTMSELHAGQVVGGAMGKSYSYIDWIVYDRTKFLKAFEQLRRKLDDKVELHYQPFGITGQDQGTQVTQVPEEDSSAKE</sequence>
<proteinExistence type="predicted"/>
<evidence type="ECO:0000313" key="3">
    <source>
        <dbReference type="Proteomes" id="UP000069771"/>
    </source>
</evidence>
<evidence type="ECO:0000256" key="1">
    <source>
        <dbReference type="SAM" id="MobiDB-lite"/>
    </source>
</evidence>
<protein>
    <submittedName>
        <fullName evidence="2">Uncharacterized protein</fullName>
    </submittedName>
</protein>
<organism evidence="2 3">
    <name type="scientific">Faecalibaculum rodentium</name>
    <dbReference type="NCBI Taxonomy" id="1702221"/>
    <lineage>
        <taxon>Bacteria</taxon>
        <taxon>Bacillati</taxon>
        <taxon>Bacillota</taxon>
        <taxon>Erysipelotrichia</taxon>
        <taxon>Erysipelotrichales</taxon>
        <taxon>Erysipelotrichaceae</taxon>
        <taxon>Faecalibaculum</taxon>
    </lineage>
</organism>
<dbReference type="KEGG" id="fro:AALO17_14740"/>
<dbReference type="Proteomes" id="UP000069771">
    <property type="component" value="Chromosome"/>
</dbReference>
<feature type="region of interest" description="Disordered" evidence="1">
    <location>
        <begin position="354"/>
        <end position="373"/>
    </location>
</feature>
<gene>
    <name evidence="2" type="ORF">AALO17_14740</name>
</gene>